<organism evidence="1 2">
    <name type="scientific">Effrenium voratum</name>
    <dbReference type="NCBI Taxonomy" id="2562239"/>
    <lineage>
        <taxon>Eukaryota</taxon>
        <taxon>Sar</taxon>
        <taxon>Alveolata</taxon>
        <taxon>Dinophyceae</taxon>
        <taxon>Suessiales</taxon>
        <taxon>Symbiodiniaceae</taxon>
        <taxon>Effrenium</taxon>
    </lineage>
</organism>
<protein>
    <submittedName>
        <fullName evidence="1">Uncharacterized protein</fullName>
    </submittedName>
</protein>
<name>A0AA36HYK8_9DINO</name>
<dbReference type="EMBL" id="CAUJNA010000486">
    <property type="protein sequence ID" value="CAJ1377750.1"/>
    <property type="molecule type" value="Genomic_DNA"/>
</dbReference>
<evidence type="ECO:0000313" key="1">
    <source>
        <dbReference type="EMBL" id="CAJ1377750.1"/>
    </source>
</evidence>
<dbReference type="AlphaFoldDB" id="A0AA36HYK8"/>
<sequence>MPPSDRVSVSFSVEACWNTEMPCSPRYDCIDLFSGAEAVKFGLVERGMRTASIDIEQHPSMNILSAAGMAFGPDAFSCLRAKPCHEACPTFGLVHGLIRTKASCG</sequence>
<reference evidence="1" key="1">
    <citation type="submission" date="2023-08" db="EMBL/GenBank/DDBJ databases">
        <authorList>
            <person name="Chen Y."/>
            <person name="Shah S."/>
            <person name="Dougan E. K."/>
            <person name="Thang M."/>
            <person name="Chan C."/>
        </authorList>
    </citation>
    <scope>NUCLEOTIDE SEQUENCE</scope>
</reference>
<proteinExistence type="predicted"/>
<comment type="caution">
    <text evidence="1">The sequence shown here is derived from an EMBL/GenBank/DDBJ whole genome shotgun (WGS) entry which is preliminary data.</text>
</comment>
<keyword evidence="2" id="KW-1185">Reference proteome</keyword>
<accession>A0AA36HYK8</accession>
<gene>
    <name evidence="1" type="ORF">EVOR1521_LOCUS6469</name>
</gene>
<evidence type="ECO:0000313" key="2">
    <source>
        <dbReference type="Proteomes" id="UP001178507"/>
    </source>
</evidence>
<dbReference type="Proteomes" id="UP001178507">
    <property type="component" value="Unassembled WGS sequence"/>
</dbReference>